<evidence type="ECO:0000313" key="11">
    <source>
        <dbReference type="Proteomes" id="UP000094795"/>
    </source>
</evidence>
<dbReference type="GO" id="GO:0044718">
    <property type="term" value="P:siderophore transmembrane transport"/>
    <property type="evidence" value="ECO:0007669"/>
    <property type="project" value="TreeGrafter"/>
</dbReference>
<name>A0A1C1YYQ9_9HYPH</name>
<reference evidence="10 11" key="1">
    <citation type="submission" date="2015-12" db="EMBL/GenBank/DDBJ databases">
        <authorList>
            <person name="Shamseldin A."/>
            <person name="Moawad H."/>
            <person name="Abd El-Rahim W.M."/>
            <person name="Sadowsky M.J."/>
        </authorList>
    </citation>
    <scope>NUCLEOTIDE SEQUENCE [LARGE SCALE GENOMIC DNA]</scope>
    <source>
        <strain evidence="10 11">JC234</strain>
    </source>
</reference>
<keyword evidence="4" id="KW-0812">Transmembrane</keyword>
<keyword evidence="11" id="KW-1185">Reference proteome</keyword>
<dbReference type="GO" id="GO:0009279">
    <property type="term" value="C:cell outer membrane"/>
    <property type="evidence" value="ECO:0007669"/>
    <property type="project" value="UniProtKB-SubCell"/>
</dbReference>
<evidence type="ECO:0000256" key="2">
    <source>
        <dbReference type="ARBA" id="ARBA00022448"/>
    </source>
</evidence>
<dbReference type="Gene3D" id="2.170.130.10">
    <property type="entry name" value="TonB-dependent receptor, plug domain"/>
    <property type="match status" value="1"/>
</dbReference>
<dbReference type="AlphaFoldDB" id="A0A1C1YYQ9"/>
<evidence type="ECO:0000256" key="4">
    <source>
        <dbReference type="ARBA" id="ARBA00022692"/>
    </source>
</evidence>
<sequence length="871" mass="96125">MAMRATLLASAVYTSSITVNPAQAQETTELPAISVRIADFLASLFGDKTTIDGQRNLGTEEIGTRSGGSGDPNDALRNLPNVQYQDDTDNDAGINDQDLLDTRPRLLSISGGKTYENNFVLDGISNNNLTGTVERSATELSDDGFPNADKLYGLHPEANYVPASFLSSVEVHDSNVSARYGNFLGGVVVQKLQKADEQDFAVKFDVRHHADWMVNYHLGTDDGTNPLDRAKPSFSRTDTAVSVGGRVNDVLSVMGRFSRKQAETTIQKSYEMGSTFADEDSTNDFYNLDAVLDTDIGRFSSSLKATRSSRLWVSSEYQDMHIDVENEATTLKFDWDRQFDGVVVDAIGLADLHVNTAAYSDMSKTGNYSNADTSYAWVGMRRKKVGGVWETTFDATTTDSYCRAQPVEALSDLAISSNTICYTGGWGSFEQSQTTNGMRADVDGKIFMGTFTAGAQFESVKGRRHRLKDLTYYTSFRTATGETASPAGGAFTCPDGDETCTSEQYARIKSVWETFDVERTVNQANAYLELDQDVTDWLNVRAGLRADYEDYFDNLNLSPRLTATVKPFDWLSVNAGFNRYYSASTLAYALRDAQPRGQTYTRGHDAAGNVEAEWTERADTGVYSYEASGLNTPYKDETVLGIAVQEPLMGGLVRLRLLDRQGHDEFARAGCEATTSSTCYRLTNDGASTYRSATLDYVNNLDVGHIPRLDRLTFIGSATWSEQSRSTDSYFDTDGELEYILYKGESYTQESFTAVTGNLDIPVRMNALLTADWFDGRFTTAAEAALNLGYYGVYDTGVNEMFNGYRHDVYDDKKFGAVLTFNVSASYQMTDNFGFSLMVNNLFDETGNAVAGNSKPWVEGRSFRISANGRF</sequence>
<dbReference type="Gene3D" id="2.40.170.20">
    <property type="entry name" value="TonB-dependent receptor, beta-barrel domain"/>
    <property type="match status" value="1"/>
</dbReference>
<keyword evidence="7" id="KW-0998">Cell outer membrane</keyword>
<keyword evidence="6" id="KW-0472">Membrane</keyword>
<dbReference type="PANTHER" id="PTHR30069:SF29">
    <property type="entry name" value="HEMOGLOBIN AND HEMOGLOBIN-HAPTOGLOBIN-BINDING PROTEIN 1-RELATED"/>
    <property type="match status" value="1"/>
</dbReference>
<dbReference type="SUPFAM" id="SSF56935">
    <property type="entry name" value="Porins"/>
    <property type="match status" value="1"/>
</dbReference>
<dbReference type="EMBL" id="LQZT01000005">
    <property type="protein sequence ID" value="OCW58638.1"/>
    <property type="molecule type" value="Genomic_DNA"/>
</dbReference>
<dbReference type="InterPro" id="IPR039426">
    <property type="entry name" value="TonB-dep_rcpt-like"/>
</dbReference>
<feature type="signal peptide" evidence="9">
    <location>
        <begin position="1"/>
        <end position="24"/>
    </location>
</feature>
<dbReference type="InterPro" id="IPR036942">
    <property type="entry name" value="Beta-barrel_TonB_sf"/>
</dbReference>
<dbReference type="Proteomes" id="UP000094795">
    <property type="component" value="Unassembled WGS sequence"/>
</dbReference>
<evidence type="ECO:0000313" key="10">
    <source>
        <dbReference type="EMBL" id="OCW58638.1"/>
    </source>
</evidence>
<comment type="caution">
    <text evidence="10">The sequence shown here is derived from an EMBL/GenBank/DDBJ whole genome shotgun (WGS) entry which is preliminary data.</text>
</comment>
<evidence type="ECO:0000256" key="7">
    <source>
        <dbReference type="ARBA" id="ARBA00023237"/>
    </source>
</evidence>
<feature type="chain" id="PRO_5008656560" description="TonB-dependent receptor plug domain-containing protein" evidence="9">
    <location>
        <begin position="25"/>
        <end position="871"/>
    </location>
</feature>
<dbReference type="PANTHER" id="PTHR30069">
    <property type="entry name" value="TONB-DEPENDENT OUTER MEMBRANE RECEPTOR"/>
    <property type="match status" value="1"/>
</dbReference>
<evidence type="ECO:0000256" key="8">
    <source>
        <dbReference type="SAM" id="MobiDB-lite"/>
    </source>
</evidence>
<evidence type="ECO:0008006" key="12">
    <source>
        <dbReference type="Google" id="ProtNLM"/>
    </source>
</evidence>
<dbReference type="GO" id="GO:0015344">
    <property type="term" value="F:siderophore uptake transmembrane transporter activity"/>
    <property type="evidence" value="ECO:0007669"/>
    <property type="project" value="TreeGrafter"/>
</dbReference>
<evidence type="ECO:0000256" key="5">
    <source>
        <dbReference type="ARBA" id="ARBA00022729"/>
    </source>
</evidence>
<keyword evidence="3" id="KW-1134">Transmembrane beta strand</keyword>
<keyword evidence="5 9" id="KW-0732">Signal</keyword>
<evidence type="ECO:0000256" key="1">
    <source>
        <dbReference type="ARBA" id="ARBA00004571"/>
    </source>
</evidence>
<organism evidence="10 11">
    <name type="scientific">Hoeflea olei</name>
    <dbReference type="NCBI Taxonomy" id="1480615"/>
    <lineage>
        <taxon>Bacteria</taxon>
        <taxon>Pseudomonadati</taxon>
        <taxon>Pseudomonadota</taxon>
        <taxon>Alphaproteobacteria</taxon>
        <taxon>Hyphomicrobiales</taxon>
        <taxon>Rhizobiaceae</taxon>
        <taxon>Hoeflea</taxon>
    </lineage>
</organism>
<accession>A0A1C1YYQ9</accession>
<keyword evidence="2" id="KW-0813">Transport</keyword>
<dbReference type="STRING" id="1480615.AWJ14_05730"/>
<evidence type="ECO:0000256" key="6">
    <source>
        <dbReference type="ARBA" id="ARBA00023136"/>
    </source>
</evidence>
<comment type="subcellular location">
    <subcellularLocation>
        <location evidence="1">Cell outer membrane</location>
        <topology evidence="1">Multi-pass membrane protein</topology>
    </subcellularLocation>
</comment>
<evidence type="ECO:0000256" key="9">
    <source>
        <dbReference type="SAM" id="SignalP"/>
    </source>
</evidence>
<proteinExistence type="predicted"/>
<evidence type="ECO:0000256" key="3">
    <source>
        <dbReference type="ARBA" id="ARBA00022452"/>
    </source>
</evidence>
<gene>
    <name evidence="10" type="ORF">AWJ14_05730</name>
</gene>
<feature type="region of interest" description="Disordered" evidence="8">
    <location>
        <begin position="52"/>
        <end position="97"/>
    </location>
</feature>
<dbReference type="InterPro" id="IPR037066">
    <property type="entry name" value="Plug_dom_sf"/>
</dbReference>
<protein>
    <recommendedName>
        <fullName evidence="12">TonB-dependent receptor plug domain-containing protein</fullName>
    </recommendedName>
</protein>